<dbReference type="InterPro" id="IPR001163">
    <property type="entry name" value="Sm_dom_euk/arc"/>
</dbReference>
<evidence type="ECO:0000256" key="11">
    <source>
        <dbReference type="ARBA" id="ARBA00023004"/>
    </source>
</evidence>
<dbReference type="SMART" id="SM00651">
    <property type="entry name" value="Sm"/>
    <property type="match status" value="1"/>
</dbReference>
<evidence type="ECO:0000256" key="4">
    <source>
        <dbReference type="ARBA" id="ARBA00004406"/>
    </source>
</evidence>
<dbReference type="InterPro" id="IPR017972">
    <property type="entry name" value="Cyt_P450_CS"/>
</dbReference>
<dbReference type="PRINTS" id="PR00463">
    <property type="entry name" value="EP450I"/>
</dbReference>
<evidence type="ECO:0000256" key="1">
    <source>
        <dbReference type="ARBA" id="ARBA00001971"/>
    </source>
</evidence>
<evidence type="ECO:0000259" key="17">
    <source>
        <dbReference type="PROSITE" id="PS52002"/>
    </source>
</evidence>
<name>A0A6P8WYJ8_DROAB</name>
<keyword evidence="11 15" id="KW-0408">Iron</keyword>
<dbReference type="GO" id="GO:0005789">
    <property type="term" value="C:endoplasmic reticulum membrane"/>
    <property type="evidence" value="ECO:0007669"/>
    <property type="project" value="UniProtKB-SubCell"/>
</dbReference>
<evidence type="ECO:0000256" key="6">
    <source>
        <dbReference type="ARBA" id="ARBA00022617"/>
    </source>
</evidence>
<dbReference type="SUPFAM" id="SSF48264">
    <property type="entry name" value="Cytochrome P450"/>
    <property type="match status" value="2"/>
</dbReference>
<dbReference type="OrthoDB" id="2789670at2759"/>
<comment type="function">
    <text evidence="2">May be involved in the metabolism of insect hormones and in the breakdown of synthetic insecticides.</text>
</comment>
<dbReference type="InterPro" id="IPR047575">
    <property type="entry name" value="Sm"/>
</dbReference>
<organism evidence="18 19">
    <name type="scientific">Drosophila albomicans</name>
    <name type="common">Fruit fly</name>
    <dbReference type="NCBI Taxonomy" id="7291"/>
    <lineage>
        <taxon>Eukaryota</taxon>
        <taxon>Metazoa</taxon>
        <taxon>Ecdysozoa</taxon>
        <taxon>Arthropoda</taxon>
        <taxon>Hexapoda</taxon>
        <taxon>Insecta</taxon>
        <taxon>Pterygota</taxon>
        <taxon>Neoptera</taxon>
        <taxon>Endopterygota</taxon>
        <taxon>Diptera</taxon>
        <taxon>Brachycera</taxon>
        <taxon>Muscomorpha</taxon>
        <taxon>Ephydroidea</taxon>
        <taxon>Drosophilidae</taxon>
        <taxon>Drosophila</taxon>
    </lineage>
</organism>
<dbReference type="PRINTS" id="PR00385">
    <property type="entry name" value="P450"/>
</dbReference>
<dbReference type="RefSeq" id="XP_034108836.2">
    <property type="nucleotide sequence ID" value="XM_034252945.2"/>
</dbReference>
<comment type="cofactor">
    <cofactor evidence="1 15">
        <name>heme</name>
        <dbReference type="ChEBI" id="CHEBI:30413"/>
    </cofactor>
</comment>
<evidence type="ECO:0000256" key="10">
    <source>
        <dbReference type="ARBA" id="ARBA00023002"/>
    </source>
</evidence>
<feature type="domain" description="Sm" evidence="17">
    <location>
        <begin position="526"/>
        <end position="598"/>
    </location>
</feature>
<evidence type="ECO:0000256" key="9">
    <source>
        <dbReference type="ARBA" id="ARBA00022848"/>
    </source>
</evidence>
<evidence type="ECO:0000256" key="2">
    <source>
        <dbReference type="ARBA" id="ARBA00003690"/>
    </source>
</evidence>
<evidence type="ECO:0000256" key="7">
    <source>
        <dbReference type="ARBA" id="ARBA00022723"/>
    </source>
</evidence>
<dbReference type="CDD" id="cd01722">
    <property type="entry name" value="Sm_F"/>
    <property type="match status" value="1"/>
</dbReference>
<evidence type="ECO:0000256" key="16">
    <source>
        <dbReference type="SAM" id="Phobius"/>
    </source>
</evidence>
<evidence type="ECO:0000256" key="8">
    <source>
        <dbReference type="ARBA" id="ARBA00022824"/>
    </source>
</evidence>
<keyword evidence="9" id="KW-0492">Microsome</keyword>
<dbReference type="FunFam" id="1.10.630.10:FF:000042">
    <property type="entry name" value="Cytochrome P450"/>
    <property type="match status" value="2"/>
</dbReference>
<keyword evidence="6 15" id="KW-0349">Heme</keyword>
<dbReference type="Gene3D" id="2.30.30.100">
    <property type="match status" value="1"/>
</dbReference>
<dbReference type="Gene3D" id="1.10.630.10">
    <property type="entry name" value="Cytochrome P450"/>
    <property type="match status" value="2"/>
</dbReference>
<dbReference type="GO" id="GO:0016705">
    <property type="term" value="F:oxidoreductase activity, acting on paired donors, with incorporation or reduction of molecular oxygen"/>
    <property type="evidence" value="ECO:0007669"/>
    <property type="project" value="InterPro"/>
</dbReference>
<sequence>MSLGMLLLLFVVLLALIYVLLRRHYSYWRRRGVPELRPCMLLGNLGGILSMRSSPADFICDLYNHPDAQDKPFVGIHVFHKPALLLRDPELIKRIMIKDFPKFSDRYSNSDYKGDPLGSQNIFFLKNPAWKEVRLKLSPFFTSNRLKNMLPLIDEVGCNLDAYLRQQPLHNERMRCFDLEAKELCALFTTDVIATVAYGVQANSFTQPNSEFRRHGRAVFQFSLKRAAEFTLVFFMPQMVPHLGFKVVPAEATKFLRNTINYVMAERERSNQTRNDLIDLLIDFKRSTQKAKADGRSDQFVFEGDILVAQAVLFFTAGFESSSSTMSFAMYELARNPEVQQRLRQEIKDALIASGGRITQQLIESLEYMHMILQEVLRMYPPLPFLDRECTLDQGYPLSPFHEFNVPKGMPIYIPAYALHMDPQYFPQPRQFKPERFSPENRKLINPYIYMPFGLGPHGCIGERFGFLQAKVGLVYMLRNHLVTTSERTQRRMKLDPKAIITQAKGGLHVRLVRDSLGMSAGMPINPKPFLNGLTGKPVLVKLKWGQEYKGFLVSVDGYMNMQLANTEEVIEGSVTGNLGELTYFTSNELVLSTTGHLLFVFVYKFVRNKMIHCLQKLHIKAFVQRNKAFIFQCSCCQNLVKLSALRSSLSVPCNYFRLDILIDILESAKMLLEFFAIFLVLLLLVYRWSTANYNFFKDKGIDYHHPYPLVGTMWKMFLGQISMLDLVVELYNKSDSKVYGIFEQRTPLLMIRDPELLKQITIKDFDHFVNHRNVFGVDDDDPHNMDNLFGSSLFSMRDERWRDMRSTLTPAFTGSKMRQMFQLMDIVANEAVQCLKSDGVLKDGLVLNMKDYCTRFTNDVIASTAFGLQVNSFKDRENTFYSSGMKLTNFTGLQNLKFLLFINAKRLFKLLRLTIFDKKTTEYFVRLVLDAMKYRQENNIVRPDMINMLMEASGMIQSDKAKSGAVRNWSDRDIVAQCFVFFFAGFETSSVLMCFTAHEIMENEDVQRKLYDEVSQVNNDLEGGQLTYEALMGMKYLDQVVSEVLRKWPAAIAGDRECNKDITYEVDGKKVEIKKGDALWLPTSGFHRDPKYFENPEKFDPERFSDENKDKIQPCTYFPFGIGPRNCIGSRFALLAAKAVIYYLLRDFRINASEKSCIPLVLSSSGFQLTPKNGFWLKLIPRN</sequence>
<dbReference type="CDD" id="cd11056">
    <property type="entry name" value="CYP6-like"/>
    <property type="match status" value="2"/>
</dbReference>
<dbReference type="InterPro" id="IPR034100">
    <property type="entry name" value="Sm_F"/>
</dbReference>
<dbReference type="InterPro" id="IPR050476">
    <property type="entry name" value="Insect_CytP450_Detox"/>
</dbReference>
<dbReference type="Pfam" id="PF01423">
    <property type="entry name" value="LSM"/>
    <property type="match status" value="1"/>
</dbReference>
<keyword evidence="18" id="KW-1185">Reference proteome</keyword>
<dbReference type="GO" id="GO:0004497">
    <property type="term" value="F:monooxygenase activity"/>
    <property type="evidence" value="ECO:0007669"/>
    <property type="project" value="UniProtKB-KW"/>
</dbReference>
<dbReference type="GO" id="GO:0005506">
    <property type="term" value="F:iron ion binding"/>
    <property type="evidence" value="ECO:0007669"/>
    <property type="project" value="InterPro"/>
</dbReference>
<evidence type="ECO:0000256" key="12">
    <source>
        <dbReference type="ARBA" id="ARBA00023033"/>
    </source>
</evidence>
<keyword evidence="8" id="KW-0256">Endoplasmic reticulum</keyword>
<keyword evidence="16" id="KW-0812">Transmembrane</keyword>
<dbReference type="PROSITE" id="PS00086">
    <property type="entry name" value="CYTOCHROME_P450"/>
    <property type="match status" value="2"/>
</dbReference>
<reference evidence="19" key="1">
    <citation type="submission" date="2025-08" db="UniProtKB">
        <authorList>
            <consortium name="RefSeq"/>
        </authorList>
    </citation>
    <scope>IDENTIFICATION</scope>
    <source>
        <strain evidence="19">15112-1751.03</strain>
        <tissue evidence="19">Whole Adult</tissue>
    </source>
</reference>
<feature type="binding site" description="axial binding residue" evidence="15">
    <location>
        <position position="460"/>
    </location>
    <ligand>
        <name>heme</name>
        <dbReference type="ChEBI" id="CHEBI:30413"/>
    </ligand>
    <ligandPart>
        <name>Fe</name>
        <dbReference type="ChEBI" id="CHEBI:18248"/>
    </ligandPart>
</feature>
<evidence type="ECO:0000256" key="15">
    <source>
        <dbReference type="PIRSR" id="PIRSR602401-1"/>
    </source>
</evidence>
<accession>A0A6P8WYJ8</accession>
<evidence type="ECO:0000313" key="18">
    <source>
        <dbReference type="Proteomes" id="UP000515160"/>
    </source>
</evidence>
<dbReference type="SUPFAM" id="SSF50182">
    <property type="entry name" value="Sm-like ribonucleoproteins"/>
    <property type="match status" value="1"/>
</dbReference>
<keyword evidence="16" id="KW-1133">Transmembrane helix</keyword>
<comment type="similarity">
    <text evidence="5">Belongs to the cytochrome P450 family.</text>
</comment>
<dbReference type="InterPro" id="IPR010920">
    <property type="entry name" value="LSM_dom_sf"/>
</dbReference>
<dbReference type="InterPro" id="IPR001128">
    <property type="entry name" value="Cyt_P450"/>
</dbReference>
<feature type="transmembrane region" description="Helical" evidence="16">
    <location>
        <begin position="671"/>
        <end position="690"/>
    </location>
</feature>
<dbReference type="PANTHER" id="PTHR24292:SF54">
    <property type="entry name" value="CYP9F3-RELATED"/>
    <property type="match status" value="1"/>
</dbReference>
<evidence type="ECO:0000256" key="3">
    <source>
        <dbReference type="ARBA" id="ARBA00004174"/>
    </source>
</evidence>
<dbReference type="InterPro" id="IPR002401">
    <property type="entry name" value="Cyt_P450_E_grp-I"/>
</dbReference>
<dbReference type="InterPro" id="IPR036396">
    <property type="entry name" value="Cyt_P450_sf"/>
</dbReference>
<dbReference type="PROSITE" id="PS52002">
    <property type="entry name" value="SM"/>
    <property type="match status" value="1"/>
</dbReference>
<dbReference type="PANTHER" id="PTHR24292">
    <property type="entry name" value="CYTOCHROME P450"/>
    <property type="match status" value="1"/>
</dbReference>
<keyword evidence="7 15" id="KW-0479">Metal-binding</keyword>
<dbReference type="GO" id="GO:0020037">
    <property type="term" value="F:heme binding"/>
    <property type="evidence" value="ECO:0007669"/>
    <property type="project" value="InterPro"/>
</dbReference>
<protein>
    <recommendedName>
        <fullName evidence="14">Sm protein F</fullName>
    </recommendedName>
</protein>
<gene>
    <name evidence="19" type="primary">LOC117570996</name>
</gene>
<evidence type="ECO:0000313" key="19">
    <source>
        <dbReference type="RefSeq" id="XP_034108836.2"/>
    </source>
</evidence>
<dbReference type="Proteomes" id="UP000515160">
    <property type="component" value="Chromosome 3"/>
</dbReference>
<dbReference type="GeneID" id="117570996"/>
<evidence type="ECO:0000256" key="14">
    <source>
        <dbReference type="ARBA" id="ARBA00030144"/>
    </source>
</evidence>
<dbReference type="GO" id="GO:0000398">
    <property type="term" value="P:mRNA splicing, via spliceosome"/>
    <property type="evidence" value="ECO:0007669"/>
    <property type="project" value="InterPro"/>
</dbReference>
<keyword evidence="10" id="KW-0560">Oxidoreductase</keyword>
<proteinExistence type="inferred from homology"/>
<evidence type="ECO:0000256" key="5">
    <source>
        <dbReference type="ARBA" id="ARBA00010617"/>
    </source>
</evidence>
<dbReference type="Pfam" id="PF00067">
    <property type="entry name" value="p450"/>
    <property type="match status" value="2"/>
</dbReference>
<dbReference type="AlphaFoldDB" id="A0A6P8WYJ8"/>
<keyword evidence="13 16" id="KW-0472">Membrane</keyword>
<dbReference type="GO" id="GO:0005681">
    <property type="term" value="C:spliceosomal complex"/>
    <property type="evidence" value="ECO:0007669"/>
    <property type="project" value="InterPro"/>
</dbReference>
<dbReference type="GO" id="GO:0003723">
    <property type="term" value="F:RNA binding"/>
    <property type="evidence" value="ECO:0007669"/>
    <property type="project" value="InterPro"/>
</dbReference>
<evidence type="ECO:0000256" key="13">
    <source>
        <dbReference type="ARBA" id="ARBA00023136"/>
    </source>
</evidence>
<comment type="subcellular location">
    <subcellularLocation>
        <location evidence="4">Endoplasmic reticulum membrane</location>
        <topology evidence="4">Peripheral membrane protein</topology>
    </subcellularLocation>
    <subcellularLocation>
        <location evidence="3">Microsome membrane</location>
        <topology evidence="3">Peripheral membrane protein</topology>
    </subcellularLocation>
</comment>
<keyword evidence="12" id="KW-0503">Monooxygenase</keyword>